<accession>A0ACC2M0N3</accession>
<keyword evidence="2" id="KW-1185">Reference proteome</keyword>
<protein>
    <submittedName>
        <fullName evidence="1">Uncharacterized protein</fullName>
    </submittedName>
</protein>
<gene>
    <name evidence="1" type="ORF">MRB53_015991</name>
</gene>
<evidence type="ECO:0000313" key="2">
    <source>
        <dbReference type="Proteomes" id="UP001234297"/>
    </source>
</evidence>
<dbReference type="EMBL" id="CM056813">
    <property type="protein sequence ID" value="KAJ8639297.1"/>
    <property type="molecule type" value="Genomic_DNA"/>
</dbReference>
<reference evidence="1 2" key="1">
    <citation type="journal article" date="2022" name="Hortic Res">
        <title>A haplotype resolved chromosomal level avocado genome allows analysis of novel avocado genes.</title>
        <authorList>
            <person name="Nath O."/>
            <person name="Fletcher S.J."/>
            <person name="Hayward A."/>
            <person name="Shaw L.M."/>
            <person name="Masouleh A.K."/>
            <person name="Furtado A."/>
            <person name="Henry R.J."/>
            <person name="Mitter N."/>
        </authorList>
    </citation>
    <scope>NUCLEOTIDE SEQUENCE [LARGE SCALE GENOMIC DNA]</scope>
    <source>
        <strain evidence="2">cv. Hass</strain>
    </source>
</reference>
<comment type="caution">
    <text evidence="1">The sequence shown here is derived from an EMBL/GenBank/DDBJ whole genome shotgun (WGS) entry which is preliminary data.</text>
</comment>
<proteinExistence type="predicted"/>
<sequence length="166" mass="17880">MEHHCFSPFPLPKGWPPKRNPDPPSSPPGKVKMNFGGAVNMSNQLAGIGGIIRNSDEEIIAVFSEQMLPEDPILIELQALAKGIKILLLLGIHDCILEEGMKAKIISTRSMPIGSSSNMDGGGGNGGSTRGRSNNEAVRQSSTRMDSTLKWLEVKDLLLFACVRGL</sequence>
<evidence type="ECO:0000313" key="1">
    <source>
        <dbReference type="EMBL" id="KAJ8639297.1"/>
    </source>
</evidence>
<organism evidence="1 2">
    <name type="scientific">Persea americana</name>
    <name type="common">Avocado</name>
    <dbReference type="NCBI Taxonomy" id="3435"/>
    <lineage>
        <taxon>Eukaryota</taxon>
        <taxon>Viridiplantae</taxon>
        <taxon>Streptophyta</taxon>
        <taxon>Embryophyta</taxon>
        <taxon>Tracheophyta</taxon>
        <taxon>Spermatophyta</taxon>
        <taxon>Magnoliopsida</taxon>
        <taxon>Magnoliidae</taxon>
        <taxon>Laurales</taxon>
        <taxon>Lauraceae</taxon>
        <taxon>Persea</taxon>
    </lineage>
</organism>
<name>A0ACC2M0N3_PERAE</name>
<dbReference type="Proteomes" id="UP001234297">
    <property type="component" value="Chromosome 5"/>
</dbReference>